<reference evidence="3" key="1">
    <citation type="submission" date="2023-06" db="EMBL/GenBank/DDBJ databases">
        <title>Identification and characterization of horizontal gene transfer across gut microbiota members of farm animals based on homology search.</title>
        <authorList>
            <person name="Schwarzerova J."/>
            <person name="Nykrynova M."/>
            <person name="Jureckova K."/>
            <person name="Cejkova D."/>
            <person name="Rychlik I."/>
        </authorList>
    </citation>
    <scope>NUCLEOTIDE SEQUENCE</scope>
    <source>
        <strain evidence="3">ET39</strain>
    </source>
</reference>
<keyword evidence="4" id="KW-1185">Reference proteome</keyword>
<dbReference type="RefSeq" id="WP_289607433.1">
    <property type="nucleotide sequence ID" value="NZ_JAUDCG010000015.1"/>
</dbReference>
<dbReference type="SUPFAM" id="SSF53067">
    <property type="entry name" value="Actin-like ATPase domain"/>
    <property type="match status" value="2"/>
</dbReference>
<dbReference type="InterPro" id="IPR043129">
    <property type="entry name" value="ATPase_NBD"/>
</dbReference>
<dbReference type="CDD" id="cd24052">
    <property type="entry name" value="ASKHA_NBD_HpPPX-GppA-like"/>
    <property type="match status" value="1"/>
</dbReference>
<reference evidence="3" key="2">
    <citation type="submission" date="2023-06" db="EMBL/GenBank/DDBJ databases">
        <authorList>
            <person name="Zeman M."/>
            <person name="Kubasova T."/>
            <person name="Jahodarova E."/>
            <person name="Nykrynova M."/>
            <person name="Rychlik I."/>
        </authorList>
    </citation>
    <scope>NUCLEOTIDE SEQUENCE</scope>
    <source>
        <strain evidence="3">ET39</strain>
    </source>
</reference>
<dbReference type="InterPro" id="IPR050273">
    <property type="entry name" value="GppA/Ppx_hydrolase"/>
</dbReference>
<evidence type="ECO:0000313" key="4">
    <source>
        <dbReference type="Proteomes" id="UP001529340"/>
    </source>
</evidence>
<evidence type="ECO:0000313" key="3">
    <source>
        <dbReference type="EMBL" id="MDM8156971.1"/>
    </source>
</evidence>
<comment type="caution">
    <text evidence="3">The sequence shown here is derived from an EMBL/GenBank/DDBJ whole genome shotgun (WGS) entry which is preliminary data.</text>
</comment>
<comment type="similarity">
    <text evidence="1">Belongs to the GppA/Ppx family.</text>
</comment>
<dbReference type="PANTHER" id="PTHR30005:SF0">
    <property type="entry name" value="RETROGRADE REGULATION PROTEIN 2"/>
    <property type="match status" value="1"/>
</dbReference>
<dbReference type="PANTHER" id="PTHR30005">
    <property type="entry name" value="EXOPOLYPHOSPHATASE"/>
    <property type="match status" value="1"/>
</dbReference>
<proteinExistence type="inferred from homology"/>
<accession>A0ABT7UBF7</accession>
<gene>
    <name evidence="3" type="ORF">QUV96_04890</name>
</gene>
<sequence>MICAVIDIGSNSIRMNVYRVRNEKFRLLFSKKAMAGIVSYVRDGRLNKDGIGVLCSTLDGFAKVLTQLEIDRSYVFATASLRNIDNTREVLAAIERKTGWKVNVLDGRQEALLSFHGASLQLQEEDGIYVDIGGGSSEVVCFERRSIISACSMPIGSLNLFTAHVREILPTPSEIEAMRMHIHRELEAYVHAQEELLFAAGGTARAIEKLLLKRNLLERKGQAIERAQLEELLATLCSPKGAHLLLQSKPERIHTLIPGFLILLSVMDHCHCQRLKVGRYGIREGYLMKVTKGI</sequence>
<dbReference type="Proteomes" id="UP001529340">
    <property type="component" value="Unassembled WGS sequence"/>
</dbReference>
<dbReference type="Gene3D" id="3.30.420.40">
    <property type="match status" value="1"/>
</dbReference>
<dbReference type="Gene3D" id="3.30.420.150">
    <property type="entry name" value="Exopolyphosphatase. Domain 2"/>
    <property type="match status" value="1"/>
</dbReference>
<dbReference type="Pfam" id="PF02541">
    <property type="entry name" value="Ppx-GppA"/>
    <property type="match status" value="1"/>
</dbReference>
<evidence type="ECO:0000259" key="2">
    <source>
        <dbReference type="Pfam" id="PF02541"/>
    </source>
</evidence>
<feature type="domain" description="Ppx/GppA phosphatase N-terminal" evidence="2">
    <location>
        <begin position="17"/>
        <end position="289"/>
    </location>
</feature>
<dbReference type="EMBL" id="JAUDCG010000015">
    <property type="protein sequence ID" value="MDM8156971.1"/>
    <property type="molecule type" value="Genomic_DNA"/>
</dbReference>
<organism evidence="3 4">
    <name type="scientific">Amedibacillus dolichus</name>
    <dbReference type="NCBI Taxonomy" id="31971"/>
    <lineage>
        <taxon>Bacteria</taxon>
        <taxon>Bacillati</taxon>
        <taxon>Bacillota</taxon>
        <taxon>Erysipelotrichia</taxon>
        <taxon>Erysipelotrichales</taxon>
        <taxon>Erysipelotrichaceae</taxon>
        <taxon>Amedibacillus</taxon>
    </lineage>
</organism>
<evidence type="ECO:0000256" key="1">
    <source>
        <dbReference type="ARBA" id="ARBA00007125"/>
    </source>
</evidence>
<dbReference type="InterPro" id="IPR003695">
    <property type="entry name" value="Ppx_GppA_N"/>
</dbReference>
<name>A0ABT7UBF7_9FIRM</name>
<protein>
    <recommendedName>
        <fullName evidence="2">Ppx/GppA phosphatase N-terminal domain-containing protein</fullName>
    </recommendedName>
</protein>